<keyword evidence="2" id="KW-0347">Helicase</keyword>
<keyword evidence="2" id="KW-0378">Hydrolase</keyword>
<dbReference type="Pfam" id="PF03457">
    <property type="entry name" value="HA"/>
    <property type="match status" value="2"/>
</dbReference>
<protein>
    <submittedName>
        <fullName evidence="2">Helicase domain protein</fullName>
    </submittedName>
</protein>
<dbReference type="PANTHER" id="PTHR33418:SF1">
    <property type="entry name" value="HELICASE-ASSOCIATED DOMAIN-CONTAINING PROTEIN"/>
    <property type="match status" value="1"/>
</dbReference>
<sequence length="337" mass="38613">MDVLTVHSNAVDSEIVSDVEDDVLIDFQEIELDWNDTMALQVPRSTSKNQIRIDSVLFNFDAEDCCYDTSAAADRTQIIISDSGGEKKITFSLEPTPINPSGSMNVVKRIDEALEESFRSSSLPESFYDTMAHIFAVAKPMHDKENSTVSSKVAFSSALLKPSFSLLRETSVISVSSTSTSEGRSMSDRWNDRYQDLKAFVKKHGHCHVPINYKDNPLLSRWIKRQRYQWKLKEEGKQSSLTDARQIKLEELGFLWDVRSIIWDTRYRELLQFHKRYGLCNVGINCKEFPKLGTWVKCQRRQYCLMVSGQKSHMSPSRVQLLQKVGFSWNGKQADTK</sequence>
<name>A0A9K3KAI2_9STRA</name>
<dbReference type="AlphaFoldDB" id="A0A9K3KAI2"/>
<gene>
    <name evidence="2" type="ORF">IV203_006546</name>
</gene>
<dbReference type="GO" id="GO:0004386">
    <property type="term" value="F:helicase activity"/>
    <property type="evidence" value="ECO:0007669"/>
    <property type="project" value="UniProtKB-KW"/>
</dbReference>
<reference evidence="2" key="1">
    <citation type="journal article" date="2021" name="Sci. Rep.">
        <title>Diploid genomic architecture of Nitzschia inconspicua, an elite biomass production diatom.</title>
        <authorList>
            <person name="Oliver A."/>
            <person name="Podell S."/>
            <person name="Pinowska A."/>
            <person name="Traller J.C."/>
            <person name="Smith S.R."/>
            <person name="McClure R."/>
            <person name="Beliaev A."/>
            <person name="Bohutskyi P."/>
            <person name="Hill E.A."/>
            <person name="Rabines A."/>
            <person name="Zheng H."/>
            <person name="Allen L.Z."/>
            <person name="Kuo A."/>
            <person name="Grigoriev I.V."/>
            <person name="Allen A.E."/>
            <person name="Hazlebeck D."/>
            <person name="Allen E.E."/>
        </authorList>
    </citation>
    <scope>NUCLEOTIDE SEQUENCE</scope>
    <source>
        <strain evidence="2">Hildebrandi</strain>
    </source>
</reference>
<proteinExistence type="predicted"/>
<dbReference type="PANTHER" id="PTHR33418">
    <property type="entry name" value="HELICASE-ASSOCIATED"/>
    <property type="match status" value="1"/>
</dbReference>
<dbReference type="OrthoDB" id="58760at2759"/>
<accession>A0A9K3KAI2</accession>
<evidence type="ECO:0000259" key="1">
    <source>
        <dbReference type="Pfam" id="PF03457"/>
    </source>
</evidence>
<evidence type="ECO:0000313" key="2">
    <source>
        <dbReference type="EMBL" id="KAG7340142.1"/>
    </source>
</evidence>
<dbReference type="Proteomes" id="UP000693970">
    <property type="component" value="Unassembled WGS sequence"/>
</dbReference>
<keyword evidence="2" id="KW-0547">Nucleotide-binding</keyword>
<comment type="caution">
    <text evidence="2">The sequence shown here is derived from an EMBL/GenBank/DDBJ whole genome shotgun (WGS) entry which is preliminary data.</text>
</comment>
<dbReference type="EMBL" id="JAGRRH010000028">
    <property type="protein sequence ID" value="KAG7340142.1"/>
    <property type="molecule type" value="Genomic_DNA"/>
</dbReference>
<organism evidence="2 3">
    <name type="scientific">Nitzschia inconspicua</name>
    <dbReference type="NCBI Taxonomy" id="303405"/>
    <lineage>
        <taxon>Eukaryota</taxon>
        <taxon>Sar</taxon>
        <taxon>Stramenopiles</taxon>
        <taxon>Ochrophyta</taxon>
        <taxon>Bacillariophyta</taxon>
        <taxon>Bacillariophyceae</taxon>
        <taxon>Bacillariophycidae</taxon>
        <taxon>Bacillariales</taxon>
        <taxon>Bacillariaceae</taxon>
        <taxon>Nitzschia</taxon>
    </lineage>
</organism>
<evidence type="ECO:0000313" key="3">
    <source>
        <dbReference type="Proteomes" id="UP000693970"/>
    </source>
</evidence>
<feature type="domain" description="Helicase-associated" evidence="1">
    <location>
        <begin position="188"/>
        <end position="254"/>
    </location>
</feature>
<dbReference type="InterPro" id="IPR005114">
    <property type="entry name" value="Helicase_assoc"/>
</dbReference>
<feature type="domain" description="Helicase-associated" evidence="1">
    <location>
        <begin position="263"/>
        <end position="327"/>
    </location>
</feature>
<reference evidence="2" key="2">
    <citation type="submission" date="2021-04" db="EMBL/GenBank/DDBJ databases">
        <authorList>
            <person name="Podell S."/>
        </authorList>
    </citation>
    <scope>NUCLEOTIDE SEQUENCE</scope>
    <source>
        <strain evidence="2">Hildebrandi</strain>
    </source>
</reference>
<keyword evidence="3" id="KW-1185">Reference proteome</keyword>
<keyword evidence="2" id="KW-0067">ATP-binding</keyword>